<evidence type="ECO:0000313" key="1">
    <source>
        <dbReference type="EMBL" id="SKA57792.1"/>
    </source>
</evidence>
<organism evidence="1 3">
    <name type="scientific">Photobacterium toruni</name>
    <dbReference type="NCBI Taxonomy" id="1935446"/>
    <lineage>
        <taxon>Bacteria</taxon>
        <taxon>Pseudomonadati</taxon>
        <taxon>Pseudomonadota</taxon>
        <taxon>Gammaproteobacteria</taxon>
        <taxon>Vibrionales</taxon>
        <taxon>Vibrionaceae</taxon>
        <taxon>Photobacterium</taxon>
    </lineage>
</organism>
<evidence type="ECO:0000313" key="2">
    <source>
        <dbReference type="EMBL" id="SKA57919.1"/>
    </source>
</evidence>
<dbReference type="EMBL" id="FUWP01000042">
    <property type="protein sequence ID" value="SKA57792.1"/>
    <property type="molecule type" value="Genomic_DNA"/>
</dbReference>
<dbReference type="AlphaFoldDB" id="A0A1T4UYS1"/>
<protein>
    <submittedName>
        <fullName evidence="1">Uncharacterized protein</fullName>
    </submittedName>
</protein>
<gene>
    <name evidence="1" type="ORF">CZ814_03899</name>
    <name evidence="2" type="ORF">CZ814_03914</name>
</gene>
<evidence type="ECO:0000313" key="3">
    <source>
        <dbReference type="Proteomes" id="UP000191116"/>
    </source>
</evidence>
<name>A0A1T4UYS1_9GAMM</name>
<proteinExistence type="predicted"/>
<reference evidence="1 3" key="1">
    <citation type="submission" date="2017-02" db="EMBL/GenBank/DDBJ databases">
        <authorList>
            <person name="Peterson S.W."/>
        </authorList>
    </citation>
    <scope>NUCLEOTIDE SEQUENCE [LARGE SCALE GENOMIC DNA]</scope>
    <source>
        <strain evidence="1 3">CECT 9189</strain>
    </source>
</reference>
<accession>A0A1T4UYS1</accession>
<sequence length="100" mass="10318">MISANAKVLVTLNTDRVITVRLPQGIATVREQVKPNIQVVTIGQQGPVGTVSEEVLATAAEAKALAVAASEVTQSTATLLDSVIISITNGFNFQAGELSA</sequence>
<dbReference type="Proteomes" id="UP000191116">
    <property type="component" value="Unassembled WGS sequence"/>
</dbReference>
<dbReference type="EMBL" id="FUWP01000043">
    <property type="protein sequence ID" value="SKA57919.1"/>
    <property type="molecule type" value="Genomic_DNA"/>
</dbReference>
<dbReference type="RefSeq" id="WP_080176526.1">
    <property type="nucleotide sequence ID" value="NZ_AP024854.1"/>
</dbReference>
<dbReference type="OrthoDB" id="5829539at2"/>